<dbReference type="InterPro" id="IPR036316">
    <property type="entry name" value="Pili_assmbl_chap_C_dom_sf"/>
</dbReference>
<comment type="subcellular location">
    <subcellularLocation>
        <location evidence="1">Periplasm</location>
    </subcellularLocation>
</comment>
<evidence type="ECO:0008006" key="11">
    <source>
        <dbReference type="Google" id="ProtNLM"/>
    </source>
</evidence>
<dbReference type="RefSeq" id="WP_004941659.1">
    <property type="nucleotide sequence ID" value="NZ_KB849643.1"/>
</dbReference>
<evidence type="ECO:0000256" key="2">
    <source>
        <dbReference type="ARBA" id="ARBA00007399"/>
    </source>
</evidence>
<feature type="signal peptide" evidence="6">
    <location>
        <begin position="1"/>
        <end position="25"/>
    </location>
</feature>
<dbReference type="InterPro" id="IPR050643">
    <property type="entry name" value="Periplasmic_pilus_chap"/>
</dbReference>
<evidence type="ECO:0000256" key="1">
    <source>
        <dbReference type="ARBA" id="ARBA00004418"/>
    </source>
</evidence>
<dbReference type="InterPro" id="IPR016148">
    <property type="entry name" value="Pili_assmbl_chaperone_C"/>
</dbReference>
<dbReference type="Proteomes" id="UP000018433">
    <property type="component" value="Unassembled WGS sequence"/>
</dbReference>
<dbReference type="PANTHER" id="PTHR30251">
    <property type="entry name" value="PILUS ASSEMBLY CHAPERONE"/>
    <property type="match status" value="1"/>
</dbReference>
<proteinExistence type="inferred from homology"/>
<dbReference type="EMBL" id="APPV01000006">
    <property type="protein sequence ID" value="ENV61481.1"/>
    <property type="molecule type" value="Genomic_DNA"/>
</dbReference>
<keyword evidence="4" id="KW-0574">Periplasm</keyword>
<comment type="caution">
    <text evidence="9">The sequence shown here is derived from an EMBL/GenBank/DDBJ whole genome shotgun (WGS) entry which is preliminary data.</text>
</comment>
<reference evidence="9 10" key="1">
    <citation type="submission" date="2013-02" db="EMBL/GenBank/DDBJ databases">
        <title>The Genome Sequence of Acinetobacter soli NIPH 2899.</title>
        <authorList>
            <consortium name="The Broad Institute Genome Sequencing Platform"/>
            <consortium name="The Broad Institute Genome Sequencing Center for Infectious Disease"/>
            <person name="Cerqueira G."/>
            <person name="Feldgarden M."/>
            <person name="Courvalin P."/>
            <person name="Perichon B."/>
            <person name="Grillot-Courvalin C."/>
            <person name="Clermont D."/>
            <person name="Rocha E."/>
            <person name="Yoon E.-J."/>
            <person name="Nemec A."/>
            <person name="Walker B."/>
            <person name="Young S.K."/>
            <person name="Zeng Q."/>
            <person name="Gargeya S."/>
            <person name="Fitzgerald M."/>
            <person name="Haas B."/>
            <person name="Abouelleil A."/>
            <person name="Alvarado L."/>
            <person name="Arachchi H.M."/>
            <person name="Berlin A.M."/>
            <person name="Chapman S.B."/>
            <person name="Dewar J."/>
            <person name="Goldberg J."/>
            <person name="Griggs A."/>
            <person name="Gujja S."/>
            <person name="Hansen M."/>
            <person name="Howarth C."/>
            <person name="Imamovic A."/>
            <person name="Larimer J."/>
            <person name="McCowan C."/>
            <person name="Murphy C."/>
            <person name="Neiman D."/>
            <person name="Pearson M."/>
            <person name="Priest M."/>
            <person name="Roberts A."/>
            <person name="Saif S."/>
            <person name="Shea T."/>
            <person name="Sisk P."/>
            <person name="Sykes S."/>
            <person name="Wortman J."/>
            <person name="Nusbaum C."/>
            <person name="Birren B."/>
        </authorList>
    </citation>
    <scope>NUCLEOTIDE SEQUENCE [LARGE SCALE GENOMIC DNA]</scope>
    <source>
        <strain evidence="9 10">NIPH 2899</strain>
    </source>
</reference>
<keyword evidence="10" id="KW-1185">Reference proteome</keyword>
<dbReference type="SUPFAM" id="SSF49584">
    <property type="entry name" value="Periplasmic chaperone C-domain"/>
    <property type="match status" value="1"/>
</dbReference>
<evidence type="ECO:0000256" key="5">
    <source>
        <dbReference type="ARBA" id="ARBA00023186"/>
    </source>
</evidence>
<keyword evidence="3 6" id="KW-0732">Signal</keyword>
<protein>
    <recommendedName>
        <fullName evidence="11">Pili assembly chaperone N-terminal domain-containing protein</fullName>
    </recommendedName>
</protein>
<evidence type="ECO:0000256" key="6">
    <source>
        <dbReference type="SAM" id="SignalP"/>
    </source>
</evidence>
<organism evidence="9 10">
    <name type="scientific">Acinetobacter soli NIPH 2899</name>
    <dbReference type="NCBI Taxonomy" id="1217677"/>
    <lineage>
        <taxon>Bacteria</taxon>
        <taxon>Pseudomonadati</taxon>
        <taxon>Pseudomonadota</taxon>
        <taxon>Gammaproteobacteria</taxon>
        <taxon>Moraxellales</taxon>
        <taxon>Moraxellaceae</taxon>
        <taxon>Acinetobacter</taxon>
    </lineage>
</organism>
<dbReference type="PRINTS" id="PR00969">
    <property type="entry name" value="CHAPERONPILI"/>
</dbReference>
<evidence type="ECO:0000256" key="4">
    <source>
        <dbReference type="ARBA" id="ARBA00022764"/>
    </source>
</evidence>
<feature type="domain" description="Pili assembly chaperone N-terminal" evidence="7">
    <location>
        <begin position="27"/>
        <end position="149"/>
    </location>
</feature>
<evidence type="ECO:0000259" key="7">
    <source>
        <dbReference type="Pfam" id="PF00345"/>
    </source>
</evidence>
<dbReference type="InterPro" id="IPR008962">
    <property type="entry name" value="PapD-like_sf"/>
</dbReference>
<dbReference type="InterPro" id="IPR016147">
    <property type="entry name" value="Pili_assmbl_chaperone_N"/>
</dbReference>
<dbReference type="Pfam" id="PF02753">
    <property type="entry name" value="PapD_C"/>
    <property type="match status" value="1"/>
</dbReference>
<evidence type="ECO:0000313" key="9">
    <source>
        <dbReference type="EMBL" id="ENV61481.1"/>
    </source>
</evidence>
<name>A0ABP2U9I0_9GAMM</name>
<feature type="domain" description="Pili assembly chaperone C-terminal" evidence="8">
    <location>
        <begin position="175"/>
        <end position="239"/>
    </location>
</feature>
<dbReference type="Gene3D" id="2.60.40.10">
    <property type="entry name" value="Immunoglobulins"/>
    <property type="match status" value="2"/>
</dbReference>
<dbReference type="PANTHER" id="PTHR30251:SF25">
    <property type="entry name" value="FIMBRIAE CHAPARONE"/>
    <property type="match status" value="1"/>
</dbReference>
<dbReference type="SUPFAM" id="SSF49354">
    <property type="entry name" value="PapD-like"/>
    <property type="match status" value="1"/>
</dbReference>
<feature type="chain" id="PRO_5046846873" description="Pili assembly chaperone N-terminal domain-containing protein" evidence="6">
    <location>
        <begin position="26"/>
        <end position="249"/>
    </location>
</feature>
<dbReference type="InterPro" id="IPR013783">
    <property type="entry name" value="Ig-like_fold"/>
</dbReference>
<sequence length="249" mass="28444">MKKASKLWFSMLIASFVCNTSLVYANVVMTGTRVIYPAEQKEKTLQFSNSKDQSYLVQIWLDQNNPQSTPETADAPFMVNPQVFRIDPSRGQMVRMVYTGDTHLPADRESIFYLNFKQIPAFEKNKLDQNMLVLLVKSRLKVFYRPKTIVGQPEDSFNTLTYLLVKDQDTTWLEVNNPSGYYITPTHATVKKNAQTAKALDIAMIPPKTTARWKLDRSIDNGADLEVNLRLVNDYGASVNQRIAAQHDR</sequence>
<keyword evidence="5" id="KW-0143">Chaperone</keyword>
<comment type="similarity">
    <text evidence="2">Belongs to the periplasmic pilus chaperone family.</text>
</comment>
<evidence type="ECO:0000256" key="3">
    <source>
        <dbReference type="ARBA" id="ARBA00022729"/>
    </source>
</evidence>
<gene>
    <name evidence="9" type="ORF">F950_00754</name>
</gene>
<evidence type="ECO:0000313" key="10">
    <source>
        <dbReference type="Proteomes" id="UP000018433"/>
    </source>
</evidence>
<evidence type="ECO:0000259" key="8">
    <source>
        <dbReference type="Pfam" id="PF02753"/>
    </source>
</evidence>
<dbReference type="Pfam" id="PF00345">
    <property type="entry name" value="PapD_N"/>
    <property type="match status" value="1"/>
</dbReference>
<dbReference type="InterPro" id="IPR001829">
    <property type="entry name" value="Pili_assmbl_chaperone_bac"/>
</dbReference>
<accession>A0ABP2U9I0</accession>